<dbReference type="AlphaFoldDB" id="A0A1B6MAM9"/>
<name>A0A1B6MAM9_9HEMI</name>
<feature type="region of interest" description="Disordered" evidence="1">
    <location>
        <begin position="1"/>
        <end position="47"/>
    </location>
</feature>
<dbReference type="EMBL" id="GEBQ01007063">
    <property type="protein sequence ID" value="JAT32914.1"/>
    <property type="molecule type" value="Transcribed_RNA"/>
</dbReference>
<feature type="non-terminal residue" evidence="2">
    <location>
        <position position="101"/>
    </location>
</feature>
<evidence type="ECO:0000313" key="2">
    <source>
        <dbReference type="EMBL" id="JAT32914.1"/>
    </source>
</evidence>
<sequence>KYQQKTKIISQKTQNSDTVNKTSKTTANSSNNSNPWSQIRHNKGKSPSLKRVLPTLKKCSIPTKNKFHVLSTLNDGHQSVNQTTNVRTPKTNFFSQKLPYT</sequence>
<feature type="compositionally biased region" description="Low complexity" evidence="1">
    <location>
        <begin position="1"/>
        <end position="34"/>
    </location>
</feature>
<gene>
    <name evidence="2" type="ORF">g.3557</name>
</gene>
<evidence type="ECO:0000256" key="1">
    <source>
        <dbReference type="SAM" id="MobiDB-lite"/>
    </source>
</evidence>
<proteinExistence type="predicted"/>
<reference evidence="2" key="1">
    <citation type="submission" date="2015-11" db="EMBL/GenBank/DDBJ databases">
        <title>De novo transcriptome assembly of four potential Pierce s Disease insect vectors from Arizona vineyards.</title>
        <authorList>
            <person name="Tassone E.E."/>
        </authorList>
    </citation>
    <scope>NUCLEOTIDE SEQUENCE</scope>
</reference>
<organism evidence="2">
    <name type="scientific">Graphocephala atropunctata</name>
    <dbReference type="NCBI Taxonomy" id="36148"/>
    <lineage>
        <taxon>Eukaryota</taxon>
        <taxon>Metazoa</taxon>
        <taxon>Ecdysozoa</taxon>
        <taxon>Arthropoda</taxon>
        <taxon>Hexapoda</taxon>
        <taxon>Insecta</taxon>
        <taxon>Pterygota</taxon>
        <taxon>Neoptera</taxon>
        <taxon>Paraneoptera</taxon>
        <taxon>Hemiptera</taxon>
        <taxon>Auchenorrhyncha</taxon>
        <taxon>Membracoidea</taxon>
        <taxon>Cicadellidae</taxon>
        <taxon>Cicadellinae</taxon>
        <taxon>Cicadellini</taxon>
        <taxon>Graphocephala</taxon>
    </lineage>
</organism>
<feature type="non-terminal residue" evidence="2">
    <location>
        <position position="1"/>
    </location>
</feature>
<accession>A0A1B6MAM9</accession>
<protein>
    <submittedName>
        <fullName evidence="2">Uncharacterized protein</fullName>
    </submittedName>
</protein>